<reference evidence="2" key="1">
    <citation type="journal article" date="2020" name="Stud. Mycol.">
        <title>101 Dothideomycetes genomes: a test case for predicting lifestyles and emergence of pathogens.</title>
        <authorList>
            <person name="Haridas S."/>
            <person name="Albert R."/>
            <person name="Binder M."/>
            <person name="Bloem J."/>
            <person name="Labutti K."/>
            <person name="Salamov A."/>
            <person name="Andreopoulos B."/>
            <person name="Baker S."/>
            <person name="Barry K."/>
            <person name="Bills G."/>
            <person name="Bluhm B."/>
            <person name="Cannon C."/>
            <person name="Castanera R."/>
            <person name="Culley D."/>
            <person name="Daum C."/>
            <person name="Ezra D."/>
            <person name="Gonzalez J."/>
            <person name="Henrissat B."/>
            <person name="Kuo A."/>
            <person name="Liang C."/>
            <person name="Lipzen A."/>
            <person name="Lutzoni F."/>
            <person name="Magnuson J."/>
            <person name="Mondo S."/>
            <person name="Nolan M."/>
            <person name="Ohm R."/>
            <person name="Pangilinan J."/>
            <person name="Park H.-J."/>
            <person name="Ramirez L."/>
            <person name="Alfaro M."/>
            <person name="Sun H."/>
            <person name="Tritt A."/>
            <person name="Yoshinaga Y."/>
            <person name="Zwiers L.-H."/>
            <person name="Turgeon B."/>
            <person name="Goodwin S."/>
            <person name="Spatafora J."/>
            <person name="Crous P."/>
            <person name="Grigoriev I."/>
        </authorList>
    </citation>
    <scope>NUCLEOTIDE SEQUENCE</scope>
    <source>
        <strain evidence="2">CBS 690.94</strain>
    </source>
</reference>
<dbReference type="Proteomes" id="UP000799764">
    <property type="component" value="Unassembled WGS sequence"/>
</dbReference>
<keyword evidence="1" id="KW-0472">Membrane</keyword>
<sequence>MSANMSANMSQRQAILKRIKDQPAAPQVVSPVRQLSREALERHDNEETTTGSSNQQFVSWPQGLCDLLVYEILVSKAAGAKSGGKMNADEHRGSVNADLGLCLQRFSQGTCSNGDDCYWRYFPFNAHELAWIENAARNKQEAKRIETFIKNWNTVKDYKVAESKMSLLALPQEVLDLVFTAMVHNDICNSFPARAVCRLFKQKIEWELITNTPLEQMLLSLSMRLSCLMEFSPSLVAPHVWIAKEQNAYPFVEYRTKYRPGRPDSGKYFPIFIQIILNALLAFLPAQINLSELLDQYRTDLLRVIASKLCEWPHVGSVGDFERTVSEILNGNCENLLVAAAAVENIDALESLLDNPHMLLDECILGDVWHATVVGDKLKSLQFLLAQLERIIPISNRNQSFDYWPPLEFQKAVQTAISLGSVRTANALMEFLVKHDWLFVFDTYDVSYTIECAMAAGSIEIFEHAHCCIPNIDSLQNYKEYLWLGFASASREGHGNFIRYLLENDHVPHVRSTPEVVVIWDQFNGYDFYYVQNPLLEAAKYSRLSVLEAFVLHDSALINYPGLLEMAVLGSTEDPEDGSPWHYKHYDKKGSRHAAAHFLFSHGIAISGRTIQMTNYFAKMFLAQETVTGDFAMTLIILLINLRNRFDHKQLRKQLHVPVTKAMKRILDAQPEMRPLGIQDYDFVQMSEDLNAWLGNRG</sequence>
<keyword evidence="1" id="KW-0812">Transmembrane</keyword>
<evidence type="ECO:0000256" key="1">
    <source>
        <dbReference type="SAM" id="Phobius"/>
    </source>
</evidence>
<dbReference type="InterPro" id="IPR036770">
    <property type="entry name" value="Ankyrin_rpt-contain_sf"/>
</dbReference>
<name>A0A9P4UAL7_9PLEO</name>
<keyword evidence="3" id="KW-1185">Reference proteome</keyword>
<evidence type="ECO:0000313" key="2">
    <source>
        <dbReference type="EMBL" id="KAF2444649.1"/>
    </source>
</evidence>
<protein>
    <submittedName>
        <fullName evidence="2">Uncharacterized protein</fullName>
    </submittedName>
</protein>
<dbReference type="EMBL" id="MU001500">
    <property type="protein sequence ID" value="KAF2444649.1"/>
    <property type="molecule type" value="Genomic_DNA"/>
</dbReference>
<comment type="caution">
    <text evidence="2">The sequence shown here is derived from an EMBL/GenBank/DDBJ whole genome shotgun (WGS) entry which is preliminary data.</text>
</comment>
<accession>A0A9P4UAL7</accession>
<keyword evidence="1" id="KW-1133">Transmembrane helix</keyword>
<gene>
    <name evidence="2" type="ORF">P171DRAFT_484749</name>
</gene>
<proteinExistence type="predicted"/>
<evidence type="ECO:0000313" key="3">
    <source>
        <dbReference type="Proteomes" id="UP000799764"/>
    </source>
</evidence>
<organism evidence="2 3">
    <name type="scientific">Karstenula rhodostoma CBS 690.94</name>
    <dbReference type="NCBI Taxonomy" id="1392251"/>
    <lineage>
        <taxon>Eukaryota</taxon>
        <taxon>Fungi</taxon>
        <taxon>Dikarya</taxon>
        <taxon>Ascomycota</taxon>
        <taxon>Pezizomycotina</taxon>
        <taxon>Dothideomycetes</taxon>
        <taxon>Pleosporomycetidae</taxon>
        <taxon>Pleosporales</taxon>
        <taxon>Massarineae</taxon>
        <taxon>Didymosphaeriaceae</taxon>
        <taxon>Karstenula</taxon>
    </lineage>
</organism>
<feature type="transmembrane region" description="Helical" evidence="1">
    <location>
        <begin position="621"/>
        <end position="642"/>
    </location>
</feature>
<dbReference type="AlphaFoldDB" id="A0A9P4UAL7"/>
<dbReference type="Gene3D" id="1.25.40.20">
    <property type="entry name" value="Ankyrin repeat-containing domain"/>
    <property type="match status" value="1"/>
</dbReference>